<dbReference type="EMBL" id="KZ613941">
    <property type="protein sequence ID" value="PMD44788.1"/>
    <property type="molecule type" value="Genomic_DNA"/>
</dbReference>
<evidence type="ECO:0000313" key="1">
    <source>
        <dbReference type="EMBL" id="PMD44788.1"/>
    </source>
</evidence>
<protein>
    <submittedName>
        <fullName evidence="1">Uncharacterized protein</fullName>
    </submittedName>
</protein>
<keyword evidence="2" id="KW-1185">Reference proteome</keyword>
<sequence length="107" mass="11428">MYATITTGDSTTVTIEVLNGNVGDAPTCTGTDTQGPVPVAGTIPCNNGYALSYTWDGNQNDGIAATYTNNGNTFLYNIPNTGFDGNDVYQFQFVDNFPGKKMRALRV</sequence>
<accession>A0A2J6S227</accession>
<dbReference type="AlphaFoldDB" id="A0A2J6S227"/>
<evidence type="ECO:0000313" key="2">
    <source>
        <dbReference type="Proteomes" id="UP000235786"/>
    </source>
</evidence>
<name>A0A2J6S227_HYAVF</name>
<organism evidence="1 2">
    <name type="scientific">Hyaloscypha variabilis (strain UAMH 11265 / GT02V1 / F)</name>
    <name type="common">Meliniomyces variabilis</name>
    <dbReference type="NCBI Taxonomy" id="1149755"/>
    <lineage>
        <taxon>Eukaryota</taxon>
        <taxon>Fungi</taxon>
        <taxon>Dikarya</taxon>
        <taxon>Ascomycota</taxon>
        <taxon>Pezizomycotina</taxon>
        <taxon>Leotiomycetes</taxon>
        <taxon>Helotiales</taxon>
        <taxon>Hyaloscyphaceae</taxon>
        <taxon>Hyaloscypha</taxon>
        <taxon>Hyaloscypha variabilis</taxon>
    </lineage>
</organism>
<dbReference type="OrthoDB" id="3547328at2759"/>
<reference evidence="1 2" key="1">
    <citation type="submission" date="2016-04" db="EMBL/GenBank/DDBJ databases">
        <title>A degradative enzymes factory behind the ericoid mycorrhizal symbiosis.</title>
        <authorList>
            <consortium name="DOE Joint Genome Institute"/>
            <person name="Martino E."/>
            <person name="Morin E."/>
            <person name="Grelet G."/>
            <person name="Kuo A."/>
            <person name="Kohler A."/>
            <person name="Daghino S."/>
            <person name="Barry K."/>
            <person name="Choi C."/>
            <person name="Cichocki N."/>
            <person name="Clum A."/>
            <person name="Copeland A."/>
            <person name="Hainaut M."/>
            <person name="Haridas S."/>
            <person name="Labutti K."/>
            <person name="Lindquist E."/>
            <person name="Lipzen A."/>
            <person name="Khouja H.-R."/>
            <person name="Murat C."/>
            <person name="Ohm R."/>
            <person name="Olson A."/>
            <person name="Spatafora J."/>
            <person name="Veneault-Fourrey C."/>
            <person name="Henrissat B."/>
            <person name="Grigoriev I."/>
            <person name="Martin F."/>
            <person name="Perotto S."/>
        </authorList>
    </citation>
    <scope>NUCLEOTIDE SEQUENCE [LARGE SCALE GENOMIC DNA]</scope>
    <source>
        <strain evidence="1 2">F</strain>
    </source>
</reference>
<proteinExistence type="predicted"/>
<dbReference type="Proteomes" id="UP000235786">
    <property type="component" value="Unassembled WGS sequence"/>
</dbReference>
<gene>
    <name evidence="1" type="ORF">L207DRAFT_509463</name>
</gene>